<accession>A0A1M6CA79</accession>
<organism evidence="1 2">
    <name type="scientific">Clostridium cavendishii DSM 21758</name>
    <dbReference type="NCBI Taxonomy" id="1121302"/>
    <lineage>
        <taxon>Bacteria</taxon>
        <taxon>Bacillati</taxon>
        <taxon>Bacillota</taxon>
        <taxon>Clostridia</taxon>
        <taxon>Eubacteriales</taxon>
        <taxon>Clostridiaceae</taxon>
        <taxon>Clostridium</taxon>
    </lineage>
</organism>
<dbReference type="STRING" id="1121302.SAMN02745163_00417"/>
<keyword evidence="1" id="KW-0378">Hydrolase</keyword>
<sequence length="218" mass="25724">MEFNKTNFDFFYKHCISKFGEDIGNMIYETAENILAKMKSEVDYKNSKAIKWHMDKNMLPTIAMYFAFKKFDVTCERAYEYTGEILKIACEKVQNKNKFLGKMPFGYKLFKVTCKSLIEKQYPQEGWDIEWIKYDNKEIHVDFKTCIYMETTKKYNCSELCPLFCSNDDITLGGFAPNIIFERNGTIGRGQDKCDFYFINGKSESEKISNEDKKRLEI</sequence>
<dbReference type="AlphaFoldDB" id="A0A1M6CA79"/>
<protein>
    <submittedName>
        <fullName evidence="1">L-2-amino-thiazoline-4-carboxylic acid hydrolase</fullName>
    </submittedName>
</protein>
<reference evidence="1 2" key="1">
    <citation type="submission" date="2016-11" db="EMBL/GenBank/DDBJ databases">
        <authorList>
            <person name="Jaros S."/>
            <person name="Januszkiewicz K."/>
            <person name="Wedrychowicz H."/>
        </authorList>
    </citation>
    <scope>NUCLEOTIDE SEQUENCE [LARGE SCALE GENOMIC DNA]</scope>
    <source>
        <strain evidence="1 2">DSM 21758</strain>
    </source>
</reference>
<dbReference type="InterPro" id="IPR026002">
    <property type="entry name" value="ATC_hydrolase-like"/>
</dbReference>
<evidence type="ECO:0000313" key="1">
    <source>
        <dbReference type="EMBL" id="SHI57935.1"/>
    </source>
</evidence>
<proteinExistence type="predicted"/>
<keyword evidence="2" id="KW-1185">Reference proteome</keyword>
<dbReference type="RefSeq" id="WP_072984810.1">
    <property type="nucleotide sequence ID" value="NZ_FQZB01000004.1"/>
</dbReference>
<dbReference type="Pfam" id="PF14196">
    <property type="entry name" value="ATC_hydrolase"/>
    <property type="match status" value="1"/>
</dbReference>
<dbReference type="EMBL" id="FQZB01000004">
    <property type="protein sequence ID" value="SHI57935.1"/>
    <property type="molecule type" value="Genomic_DNA"/>
</dbReference>
<name>A0A1M6CA79_9CLOT</name>
<gene>
    <name evidence="1" type="ORF">SAMN02745163_00417</name>
</gene>
<evidence type="ECO:0000313" key="2">
    <source>
        <dbReference type="Proteomes" id="UP000184310"/>
    </source>
</evidence>
<dbReference type="GO" id="GO:0016787">
    <property type="term" value="F:hydrolase activity"/>
    <property type="evidence" value="ECO:0007669"/>
    <property type="project" value="UniProtKB-KW"/>
</dbReference>
<dbReference type="OrthoDB" id="1899188at2"/>
<dbReference type="Proteomes" id="UP000184310">
    <property type="component" value="Unassembled WGS sequence"/>
</dbReference>